<evidence type="ECO:0000313" key="2">
    <source>
        <dbReference type="EMBL" id="ARW68170.1"/>
    </source>
</evidence>
<organism evidence="2">
    <name type="scientific">Cliftonaea pectinata</name>
    <dbReference type="NCBI Taxonomy" id="2007206"/>
    <lineage>
        <taxon>Eukaryota</taxon>
        <taxon>Rhodophyta</taxon>
        <taxon>Florideophyceae</taxon>
        <taxon>Rhodymeniophycidae</taxon>
        <taxon>Ceramiales</taxon>
        <taxon>Rhodomelaceae</taxon>
        <taxon>Polyzonieae</taxon>
        <taxon>Cliftonaea</taxon>
    </lineage>
</organism>
<feature type="transmembrane region" description="Helical" evidence="1">
    <location>
        <begin position="7"/>
        <end position="28"/>
    </location>
</feature>
<accession>A0A1Z1MQ16</accession>
<dbReference type="AlphaFoldDB" id="A0A1Z1MQ16"/>
<protein>
    <submittedName>
        <fullName evidence="2">Uncharacterized protein</fullName>
    </submittedName>
</protein>
<keyword evidence="1" id="KW-1133">Transmembrane helix</keyword>
<keyword evidence="1" id="KW-0812">Transmembrane</keyword>
<name>A0A1Z1MQ16_9FLOR</name>
<evidence type="ECO:0000256" key="1">
    <source>
        <dbReference type="SAM" id="Phobius"/>
    </source>
</evidence>
<geneLocation type="chloroplast" evidence="2"/>
<proteinExistence type="predicted"/>
<dbReference type="RefSeq" id="YP_009398983.1">
    <property type="nucleotide sequence ID" value="NC_035294.1"/>
</dbReference>
<dbReference type="GeneID" id="33361548"/>
<keyword evidence="2" id="KW-0934">Plastid</keyword>
<gene>
    <name evidence="2" type="primary">orf46</name>
</gene>
<keyword evidence="2" id="KW-0150">Chloroplast</keyword>
<keyword evidence="1" id="KW-0472">Membrane</keyword>
<dbReference type="EMBL" id="MF101450">
    <property type="protein sequence ID" value="ARW68170.1"/>
    <property type="molecule type" value="Genomic_DNA"/>
</dbReference>
<sequence>MFRNFTLIFIGNFYFLSLVTFYTIYLIHNFYGLLNFLWVITILYNQ</sequence>
<reference evidence="2" key="1">
    <citation type="journal article" date="2017" name="J. Phycol.">
        <title>Analysis of chloroplast genomes and a supermatrix inform reclassification of the Rhodomelaceae (Rhodophyta).</title>
        <authorList>
            <person name="Diaz-Tapia P."/>
            <person name="Maggs C.A."/>
            <person name="West J.A."/>
            <person name="Verbruggen H."/>
        </authorList>
    </citation>
    <scope>NUCLEOTIDE SEQUENCE</scope>
    <source>
        <strain evidence="2">PD1561</strain>
    </source>
</reference>